<dbReference type="Pfam" id="PF03572">
    <property type="entry name" value="Peptidase_S41"/>
    <property type="match status" value="1"/>
</dbReference>
<dbReference type="SUPFAM" id="SSF52096">
    <property type="entry name" value="ClpP/crotonase"/>
    <property type="match status" value="1"/>
</dbReference>
<proteinExistence type="predicted"/>
<dbReference type="PANTHER" id="PTHR32060:SF30">
    <property type="entry name" value="CARBOXY-TERMINAL PROCESSING PROTEASE CTPA"/>
    <property type="match status" value="1"/>
</dbReference>
<evidence type="ECO:0000313" key="2">
    <source>
        <dbReference type="EMBL" id="TKJ36602.1"/>
    </source>
</evidence>
<dbReference type="SMART" id="SM00245">
    <property type="entry name" value="TSPc"/>
    <property type="match status" value="1"/>
</dbReference>
<reference evidence="2 3" key="1">
    <citation type="submission" date="2017-06" db="EMBL/GenBank/DDBJ databases">
        <title>Novel microbial phyla capable of carbon fixation and sulfur reduction in deep-sea sediments.</title>
        <authorList>
            <person name="Huang J."/>
            <person name="Baker B."/>
            <person name="Wang Y."/>
        </authorList>
    </citation>
    <scope>NUCLEOTIDE SEQUENCE [LARGE SCALE GENOMIC DNA]</scope>
    <source>
        <strain evidence="2">B3_TA06</strain>
    </source>
</reference>
<dbReference type="EMBL" id="NJBO01000039">
    <property type="protein sequence ID" value="TKJ36602.1"/>
    <property type="molecule type" value="Genomic_DNA"/>
</dbReference>
<gene>
    <name evidence="2" type="ORF">CEE36_11420</name>
</gene>
<organism evidence="2 3">
    <name type="scientific">candidate division TA06 bacterium B3_TA06</name>
    <dbReference type="NCBI Taxonomy" id="2012487"/>
    <lineage>
        <taxon>Bacteria</taxon>
        <taxon>Bacteria division TA06</taxon>
    </lineage>
</organism>
<feature type="domain" description="Tail specific protease" evidence="1">
    <location>
        <begin position="157"/>
        <end position="399"/>
    </location>
</feature>
<dbReference type="CDD" id="cd07562">
    <property type="entry name" value="Peptidase_S41_TRI"/>
    <property type="match status" value="1"/>
</dbReference>
<dbReference type="GO" id="GO:0007165">
    <property type="term" value="P:signal transduction"/>
    <property type="evidence" value="ECO:0007669"/>
    <property type="project" value="TreeGrafter"/>
</dbReference>
<dbReference type="GO" id="GO:0008236">
    <property type="term" value="F:serine-type peptidase activity"/>
    <property type="evidence" value="ECO:0007669"/>
    <property type="project" value="InterPro"/>
</dbReference>
<dbReference type="GO" id="GO:0004175">
    <property type="term" value="F:endopeptidase activity"/>
    <property type="evidence" value="ECO:0007669"/>
    <property type="project" value="TreeGrafter"/>
</dbReference>
<protein>
    <recommendedName>
        <fullName evidence="1">Tail specific protease domain-containing protein</fullName>
    </recommendedName>
</protein>
<sequence length="421" mass="47933">MNREAQANLSVRDRVYVISKTYSLILLYSAHLAAMPHLDIDKLYKKYLDGAVRTGDRYEFGLVMMEFLAHLGNAHTRYKDAWIDEYHGQPLGFYALPIEGKWMVKRSMIEGLEPGDVTVSIDGVDLEKFFREKRRYIPACGKRQKRLGLFYSPHLFPKEFSVELENGSEVLINRQTQKITEPEKATEARWLKQGKLAYIKIPSFAGGTQARFEEEAIRYVKEFSNAKALIVDVRGNTGGQTPERLIKALMSRPYRWWRQTSPINLSYFRTQYAKLERHEREVGKLNEKGKAYKDAYSDFQYTQLLILPEVTQLSNPLYTGQLAVLVDEECGSSCEDFVMMCKDSGSAVIVGTRTAGSTGQPYFWDFNEEIKVYIGAVRVYFPDGSPFEGIGIAPDVEVIPSSKDLKAGQDVVLEKACELIS</sequence>
<comment type="caution">
    <text evidence="2">The sequence shown here is derived from an EMBL/GenBank/DDBJ whole genome shotgun (WGS) entry which is preliminary data.</text>
</comment>
<dbReference type="PANTHER" id="PTHR32060">
    <property type="entry name" value="TAIL-SPECIFIC PROTEASE"/>
    <property type="match status" value="1"/>
</dbReference>
<dbReference type="InterPro" id="IPR005151">
    <property type="entry name" value="Tail-specific_protease"/>
</dbReference>
<dbReference type="Gene3D" id="3.90.226.10">
    <property type="entry name" value="2-enoyl-CoA Hydratase, Chain A, domain 1"/>
    <property type="match status" value="1"/>
</dbReference>
<dbReference type="AlphaFoldDB" id="A0A532UNY5"/>
<dbReference type="Proteomes" id="UP000317778">
    <property type="component" value="Unassembled WGS sequence"/>
</dbReference>
<name>A0A532UNY5_UNCT6</name>
<evidence type="ECO:0000259" key="1">
    <source>
        <dbReference type="SMART" id="SM00245"/>
    </source>
</evidence>
<dbReference type="GO" id="GO:0030288">
    <property type="term" value="C:outer membrane-bounded periplasmic space"/>
    <property type="evidence" value="ECO:0007669"/>
    <property type="project" value="TreeGrafter"/>
</dbReference>
<dbReference type="InterPro" id="IPR029045">
    <property type="entry name" value="ClpP/crotonase-like_dom_sf"/>
</dbReference>
<accession>A0A532UNY5</accession>
<evidence type="ECO:0000313" key="3">
    <source>
        <dbReference type="Proteomes" id="UP000317778"/>
    </source>
</evidence>
<dbReference type="GO" id="GO:0006508">
    <property type="term" value="P:proteolysis"/>
    <property type="evidence" value="ECO:0007669"/>
    <property type="project" value="InterPro"/>
</dbReference>